<sequence>MGVGGFFALLGLRNDPRHISEFKGWRVGLDGTGFFCKSVYSVDAAAANGDPTDLVISGMELLLKKMIRYGVRPVLFIDGDNLPAKYETQQKRRQARLKQQLKYHRQRKDDDGWLRTMAQYKVISSDYRSVLVKLAQRLDIPYQVSLYEMDSQGVYSLRVNDVDIIASSDSDFAVYGCRNIFFDCDERGWGYFFNSAEDIPLALGIPDEEYTQDVVLKMALLRGNDFYGGVPGIGVVKCLEVVKAATNTDIDSLLQTIKDLYPSIYANMKPDCRDRLIQAEQTFRHATVYDVTTQCQVPLTPVKDEGVLLQQVEVFAGPRKSRLTATAISKGLIHPITHEPISEIGDPKTGFWSSSYVRPKETKFFQRGERKSAEDLGLDDCDAAPRKSQKLRLDCHICGKISSSFGNLKNHLRVHSAKFPFVCSSCKKCFKHKSNLNAHLVVHTKAKPYKCCHCNKSFSWWNTFHQHLQRHKGVKQYPCSICDKSFIQRCELVAHNNTHTGVRPYVCDVEGCGKSFATRSNLSTHKKTHSEDRLYKCSNCSASFRLKQHLDYHMITMHGTTGGVNCSICNQKFPSASHLKIHMASHSDPNFICTVCGAKFTLIANLKRHQDNPNSHDPKKKWSCTFPDCPRRFSLEPNLKRHIRQKH</sequence>
<keyword evidence="16" id="KW-1185">Reference proteome</keyword>
<evidence type="ECO:0000256" key="1">
    <source>
        <dbReference type="ARBA" id="ARBA00004123"/>
    </source>
</evidence>
<feature type="domain" description="C2H2-type" evidence="14">
    <location>
        <begin position="535"/>
        <end position="558"/>
    </location>
</feature>
<comment type="caution">
    <text evidence="15">The sequence shown here is derived from an EMBL/GenBank/DDBJ whole genome shotgun (WGS) entry which is preliminary data.</text>
</comment>
<feature type="domain" description="C2H2-type" evidence="14">
    <location>
        <begin position="564"/>
        <end position="591"/>
    </location>
</feature>
<evidence type="ECO:0000256" key="6">
    <source>
        <dbReference type="ARBA" id="ARBA00022771"/>
    </source>
</evidence>
<organism evidence="15 16">
    <name type="scientific">Folsomia candida</name>
    <name type="common">Springtail</name>
    <dbReference type="NCBI Taxonomy" id="158441"/>
    <lineage>
        <taxon>Eukaryota</taxon>
        <taxon>Metazoa</taxon>
        <taxon>Ecdysozoa</taxon>
        <taxon>Arthropoda</taxon>
        <taxon>Hexapoda</taxon>
        <taxon>Collembola</taxon>
        <taxon>Entomobryomorpha</taxon>
        <taxon>Isotomoidea</taxon>
        <taxon>Isotomidae</taxon>
        <taxon>Proisotominae</taxon>
        <taxon>Folsomia</taxon>
    </lineage>
</organism>
<dbReference type="Gene3D" id="3.40.50.1010">
    <property type="entry name" value="5'-nuclease"/>
    <property type="match status" value="1"/>
</dbReference>
<dbReference type="Proteomes" id="UP000198287">
    <property type="component" value="Unassembled WGS sequence"/>
</dbReference>
<evidence type="ECO:0000256" key="2">
    <source>
        <dbReference type="ARBA" id="ARBA00006991"/>
    </source>
</evidence>
<keyword evidence="8" id="KW-0862">Zinc</keyword>
<comment type="similarity">
    <text evidence="2">Belongs to the krueppel C2H2-type zinc-finger protein family.</text>
</comment>
<feature type="domain" description="C2H2-type" evidence="14">
    <location>
        <begin position="505"/>
        <end position="534"/>
    </location>
</feature>
<accession>A0A226EVA7</accession>
<comment type="subcellular location">
    <subcellularLocation>
        <location evidence="1">Nucleus</location>
    </subcellularLocation>
</comment>
<dbReference type="SUPFAM" id="SSF57667">
    <property type="entry name" value="beta-beta-alpha zinc fingers"/>
    <property type="match status" value="5"/>
</dbReference>
<evidence type="ECO:0000256" key="5">
    <source>
        <dbReference type="ARBA" id="ARBA00022737"/>
    </source>
</evidence>
<dbReference type="OrthoDB" id="6077919at2759"/>
<feature type="domain" description="C2H2-type" evidence="14">
    <location>
        <begin position="449"/>
        <end position="476"/>
    </location>
</feature>
<keyword evidence="11" id="KW-0804">Transcription</keyword>
<dbReference type="GO" id="GO:0004518">
    <property type="term" value="F:nuclease activity"/>
    <property type="evidence" value="ECO:0007669"/>
    <property type="project" value="UniProtKB-KW"/>
</dbReference>
<evidence type="ECO:0000313" key="16">
    <source>
        <dbReference type="Proteomes" id="UP000198287"/>
    </source>
</evidence>
<evidence type="ECO:0000256" key="7">
    <source>
        <dbReference type="ARBA" id="ARBA00022801"/>
    </source>
</evidence>
<dbReference type="Gene3D" id="1.10.150.20">
    <property type="entry name" value="5' to 3' exonuclease, C-terminal subdomain"/>
    <property type="match status" value="1"/>
</dbReference>
<evidence type="ECO:0000256" key="3">
    <source>
        <dbReference type="ARBA" id="ARBA00022722"/>
    </source>
</evidence>
<keyword evidence="6 13" id="KW-0863">Zinc-finger</keyword>
<evidence type="ECO:0000256" key="13">
    <source>
        <dbReference type="PROSITE-ProRule" id="PRU00042"/>
    </source>
</evidence>
<dbReference type="GO" id="GO:0001228">
    <property type="term" value="F:DNA-binding transcription activator activity, RNA polymerase II-specific"/>
    <property type="evidence" value="ECO:0007669"/>
    <property type="project" value="TreeGrafter"/>
</dbReference>
<evidence type="ECO:0000256" key="10">
    <source>
        <dbReference type="ARBA" id="ARBA00023125"/>
    </source>
</evidence>
<dbReference type="GO" id="GO:0016787">
    <property type="term" value="F:hydrolase activity"/>
    <property type="evidence" value="ECO:0007669"/>
    <property type="project" value="UniProtKB-KW"/>
</dbReference>
<feature type="domain" description="C2H2-type" evidence="14">
    <location>
        <begin position="421"/>
        <end position="448"/>
    </location>
</feature>
<keyword evidence="3" id="KW-0540">Nuclease</keyword>
<evidence type="ECO:0000256" key="12">
    <source>
        <dbReference type="ARBA" id="ARBA00023242"/>
    </source>
</evidence>
<dbReference type="InterPro" id="IPR029060">
    <property type="entry name" value="PIN-like_dom_sf"/>
</dbReference>
<dbReference type="AlphaFoldDB" id="A0A226EVA7"/>
<dbReference type="SMART" id="SM00355">
    <property type="entry name" value="ZnF_C2H2"/>
    <property type="match status" value="9"/>
</dbReference>
<dbReference type="InterPro" id="IPR006085">
    <property type="entry name" value="XPG_DNA_repair_N"/>
</dbReference>
<dbReference type="FunFam" id="3.30.160.60:FF:000125">
    <property type="entry name" value="Putative zinc finger protein 143"/>
    <property type="match status" value="1"/>
</dbReference>
<dbReference type="InterPro" id="IPR006086">
    <property type="entry name" value="XPG-I_dom"/>
</dbReference>
<dbReference type="InterPro" id="IPR013087">
    <property type="entry name" value="Znf_C2H2_type"/>
</dbReference>
<dbReference type="PANTHER" id="PTHR24393">
    <property type="entry name" value="ZINC FINGER PROTEIN"/>
    <property type="match status" value="1"/>
</dbReference>
<feature type="domain" description="C2H2-type" evidence="14">
    <location>
        <begin position="393"/>
        <end position="420"/>
    </location>
</feature>
<keyword evidence="7" id="KW-0378">Hydrolase</keyword>
<keyword evidence="9" id="KW-0805">Transcription regulation</keyword>
<dbReference type="EMBL" id="LNIX01000001">
    <property type="protein sequence ID" value="OXA61502.1"/>
    <property type="molecule type" value="Genomic_DNA"/>
</dbReference>
<keyword evidence="12" id="KW-0539">Nucleus</keyword>
<feature type="domain" description="C2H2-type" evidence="14">
    <location>
        <begin position="591"/>
        <end position="621"/>
    </location>
</feature>
<dbReference type="PANTHER" id="PTHR24393:SF15">
    <property type="entry name" value="IP01243P-RELATED"/>
    <property type="match status" value="1"/>
</dbReference>
<evidence type="ECO:0000313" key="15">
    <source>
        <dbReference type="EMBL" id="OXA61502.1"/>
    </source>
</evidence>
<dbReference type="Pfam" id="PF00752">
    <property type="entry name" value="XPG_N"/>
    <property type="match status" value="1"/>
</dbReference>
<evidence type="ECO:0000259" key="14">
    <source>
        <dbReference type="PROSITE" id="PS50157"/>
    </source>
</evidence>
<dbReference type="InterPro" id="IPR036279">
    <property type="entry name" value="5-3_exonuclease_C_sf"/>
</dbReference>
<evidence type="ECO:0000256" key="9">
    <source>
        <dbReference type="ARBA" id="ARBA00023015"/>
    </source>
</evidence>
<dbReference type="PROSITE" id="PS50157">
    <property type="entry name" value="ZINC_FINGER_C2H2_2"/>
    <property type="match status" value="9"/>
</dbReference>
<evidence type="ECO:0000256" key="11">
    <source>
        <dbReference type="ARBA" id="ARBA00023163"/>
    </source>
</evidence>
<keyword evidence="4" id="KW-0479">Metal-binding</keyword>
<dbReference type="GO" id="GO:0000978">
    <property type="term" value="F:RNA polymerase II cis-regulatory region sequence-specific DNA binding"/>
    <property type="evidence" value="ECO:0007669"/>
    <property type="project" value="TreeGrafter"/>
</dbReference>
<dbReference type="Pfam" id="PF00867">
    <property type="entry name" value="XPG_I"/>
    <property type="match status" value="1"/>
</dbReference>
<dbReference type="FunFam" id="3.30.160.60:FF:002061">
    <property type="entry name" value="Uncharacterized protein"/>
    <property type="match status" value="1"/>
</dbReference>
<evidence type="ECO:0000256" key="8">
    <source>
        <dbReference type="ARBA" id="ARBA00022833"/>
    </source>
</evidence>
<dbReference type="Gene3D" id="3.30.160.60">
    <property type="entry name" value="Classic Zinc Finger"/>
    <property type="match status" value="7"/>
</dbReference>
<keyword evidence="10" id="KW-0238">DNA-binding</keyword>
<dbReference type="GO" id="GO:0005634">
    <property type="term" value="C:nucleus"/>
    <property type="evidence" value="ECO:0007669"/>
    <property type="project" value="UniProtKB-SubCell"/>
</dbReference>
<dbReference type="Pfam" id="PF00096">
    <property type="entry name" value="zf-C2H2"/>
    <property type="match status" value="6"/>
</dbReference>
<dbReference type="InterPro" id="IPR006084">
    <property type="entry name" value="XPG/Rad2"/>
</dbReference>
<dbReference type="InterPro" id="IPR036236">
    <property type="entry name" value="Znf_C2H2_sf"/>
</dbReference>
<dbReference type="SUPFAM" id="SSF88723">
    <property type="entry name" value="PIN domain-like"/>
    <property type="match status" value="1"/>
</dbReference>
<reference evidence="15 16" key="1">
    <citation type="submission" date="2015-12" db="EMBL/GenBank/DDBJ databases">
        <title>The genome of Folsomia candida.</title>
        <authorList>
            <person name="Faddeeva A."/>
            <person name="Derks M.F."/>
            <person name="Anvar Y."/>
            <person name="Smit S."/>
            <person name="Van Straalen N."/>
            <person name="Roelofs D."/>
        </authorList>
    </citation>
    <scope>NUCLEOTIDE SEQUENCE [LARGE SCALE GENOMIC DNA]</scope>
    <source>
        <strain evidence="15 16">VU population</strain>
        <tissue evidence="15">Whole body</tissue>
    </source>
</reference>
<name>A0A226EVA7_FOLCA</name>
<dbReference type="SMART" id="SM00485">
    <property type="entry name" value="XPGN"/>
    <property type="match status" value="1"/>
</dbReference>
<dbReference type="PROSITE" id="PS00028">
    <property type="entry name" value="ZINC_FINGER_C2H2_1"/>
    <property type="match status" value="7"/>
</dbReference>
<proteinExistence type="inferred from homology"/>
<dbReference type="GO" id="GO:0008270">
    <property type="term" value="F:zinc ion binding"/>
    <property type="evidence" value="ECO:0007669"/>
    <property type="project" value="UniProtKB-KW"/>
</dbReference>
<dbReference type="PRINTS" id="PR00853">
    <property type="entry name" value="XPGRADSUPER"/>
</dbReference>
<gene>
    <name evidence="15" type="ORF">Fcan01_02195</name>
</gene>
<keyword evidence="5" id="KW-0677">Repeat</keyword>
<protein>
    <recommendedName>
        <fullName evidence="14">C2H2-type domain-containing protein</fullName>
    </recommendedName>
</protein>
<feature type="domain" description="C2H2-type" evidence="14">
    <location>
        <begin position="477"/>
        <end position="504"/>
    </location>
</feature>
<dbReference type="SUPFAM" id="SSF47807">
    <property type="entry name" value="5' to 3' exonuclease, C-terminal subdomain"/>
    <property type="match status" value="1"/>
</dbReference>
<feature type="domain" description="C2H2-type" evidence="14">
    <location>
        <begin position="622"/>
        <end position="647"/>
    </location>
</feature>
<evidence type="ECO:0000256" key="4">
    <source>
        <dbReference type="ARBA" id="ARBA00022723"/>
    </source>
</evidence>